<dbReference type="PANTHER" id="PTHR12802:SF155">
    <property type="entry name" value="DEUBIQUITINASE MYSM1"/>
    <property type="match status" value="1"/>
</dbReference>
<dbReference type="PROSITE" id="PS50090">
    <property type="entry name" value="MYB_LIKE"/>
    <property type="match status" value="1"/>
</dbReference>
<protein>
    <recommendedName>
        <fullName evidence="9">HTH myb-type domain-containing protein</fullName>
    </recommendedName>
</protein>
<dbReference type="InterPro" id="IPR001005">
    <property type="entry name" value="SANT/Myb"/>
</dbReference>
<dbReference type="NCBIfam" id="TIGR01557">
    <property type="entry name" value="myb_SHAQKYF"/>
    <property type="match status" value="1"/>
</dbReference>
<dbReference type="PROSITE" id="PS51293">
    <property type="entry name" value="SANT"/>
    <property type="match status" value="1"/>
</dbReference>
<evidence type="ECO:0008006" key="9">
    <source>
        <dbReference type="Google" id="ProtNLM"/>
    </source>
</evidence>
<sequence length="201" mass="22811">MGEENATPKRKYRALKRREKWSSEEHRRFLEALEEYGRDWMKITQYVMTKSRVQVRSHAQKHFLKLEKMQNQNGRGPPPGSPVTPVLEQPKLNQSMEKPMETLPLDQIGEVSETSAPGDAEPPVDAGFFHTDNLYSTPDVLFTSMVSGQESASFDQPSQPDQEANIENMIAGDVSWDAVDDYLNIYLEPTPGQGYNQPLVI</sequence>
<dbReference type="PANTHER" id="PTHR12802">
    <property type="entry name" value="SWI/SNF COMPLEX-RELATED"/>
    <property type="match status" value="1"/>
</dbReference>
<keyword evidence="4" id="KW-0539">Nucleus</keyword>
<dbReference type="SMART" id="SM00717">
    <property type="entry name" value="SANT"/>
    <property type="match status" value="1"/>
</dbReference>
<dbReference type="GO" id="GO:0003677">
    <property type="term" value="F:DNA binding"/>
    <property type="evidence" value="ECO:0007669"/>
    <property type="project" value="UniProtKB-KW"/>
</dbReference>
<reference evidence="8" key="1">
    <citation type="submission" date="2021-01" db="EMBL/GenBank/DDBJ databases">
        <authorList>
            <person name="Corre E."/>
            <person name="Pelletier E."/>
            <person name="Niang G."/>
            <person name="Scheremetjew M."/>
            <person name="Finn R."/>
            <person name="Kale V."/>
            <person name="Holt S."/>
            <person name="Cochrane G."/>
            <person name="Meng A."/>
            <person name="Brown T."/>
            <person name="Cohen L."/>
        </authorList>
    </citation>
    <scope>NUCLEOTIDE SEQUENCE</scope>
    <source>
        <strain evidence="8">CCMP 769</strain>
    </source>
</reference>
<proteinExistence type="predicted"/>
<evidence type="ECO:0000313" key="8">
    <source>
        <dbReference type="EMBL" id="CAE0034243.1"/>
    </source>
</evidence>
<dbReference type="EMBL" id="HBHW01002925">
    <property type="protein sequence ID" value="CAE0034243.1"/>
    <property type="molecule type" value="Transcribed_RNA"/>
</dbReference>
<evidence type="ECO:0000256" key="1">
    <source>
        <dbReference type="ARBA" id="ARBA00023015"/>
    </source>
</evidence>
<evidence type="ECO:0000256" key="2">
    <source>
        <dbReference type="ARBA" id="ARBA00023125"/>
    </source>
</evidence>
<evidence type="ECO:0000259" key="6">
    <source>
        <dbReference type="PROSITE" id="PS51293"/>
    </source>
</evidence>
<dbReference type="InterPro" id="IPR017884">
    <property type="entry name" value="SANT_dom"/>
</dbReference>
<evidence type="ECO:0000259" key="7">
    <source>
        <dbReference type="PROSITE" id="PS51294"/>
    </source>
</evidence>
<dbReference type="AlphaFoldDB" id="A0A7S3E6D5"/>
<accession>A0A7S3E6D5</accession>
<dbReference type="SUPFAM" id="SSF46689">
    <property type="entry name" value="Homeodomain-like"/>
    <property type="match status" value="1"/>
</dbReference>
<feature type="domain" description="SANT" evidence="6">
    <location>
        <begin position="16"/>
        <end position="71"/>
    </location>
</feature>
<feature type="domain" description="Myb-like" evidence="5">
    <location>
        <begin position="13"/>
        <end position="63"/>
    </location>
</feature>
<dbReference type="InterPro" id="IPR009057">
    <property type="entry name" value="Homeodomain-like_sf"/>
</dbReference>
<organism evidence="8">
    <name type="scientific">Rhodosorus marinus</name>
    <dbReference type="NCBI Taxonomy" id="101924"/>
    <lineage>
        <taxon>Eukaryota</taxon>
        <taxon>Rhodophyta</taxon>
        <taxon>Stylonematophyceae</taxon>
        <taxon>Stylonematales</taxon>
        <taxon>Stylonemataceae</taxon>
        <taxon>Rhodosorus</taxon>
    </lineage>
</organism>
<feature type="domain" description="HTH myb-type" evidence="7">
    <location>
        <begin position="16"/>
        <end position="67"/>
    </location>
</feature>
<dbReference type="CDD" id="cd00167">
    <property type="entry name" value="SANT"/>
    <property type="match status" value="1"/>
</dbReference>
<dbReference type="InterPro" id="IPR006447">
    <property type="entry name" value="Myb_dom_plants"/>
</dbReference>
<dbReference type="Gene3D" id="1.10.10.60">
    <property type="entry name" value="Homeodomain-like"/>
    <property type="match status" value="1"/>
</dbReference>
<evidence type="ECO:0000256" key="4">
    <source>
        <dbReference type="ARBA" id="ARBA00023242"/>
    </source>
</evidence>
<dbReference type="Pfam" id="PF00249">
    <property type="entry name" value="Myb_DNA-binding"/>
    <property type="match status" value="1"/>
</dbReference>
<dbReference type="PROSITE" id="PS51294">
    <property type="entry name" value="HTH_MYB"/>
    <property type="match status" value="1"/>
</dbReference>
<keyword evidence="3" id="KW-0804">Transcription</keyword>
<keyword evidence="1" id="KW-0805">Transcription regulation</keyword>
<evidence type="ECO:0000259" key="5">
    <source>
        <dbReference type="PROSITE" id="PS50090"/>
    </source>
</evidence>
<evidence type="ECO:0000256" key="3">
    <source>
        <dbReference type="ARBA" id="ARBA00023163"/>
    </source>
</evidence>
<keyword evidence="2" id="KW-0238">DNA-binding</keyword>
<name>A0A7S3E6D5_9RHOD</name>
<dbReference type="InterPro" id="IPR017930">
    <property type="entry name" value="Myb_dom"/>
</dbReference>
<gene>
    <name evidence="8" type="ORF">RMAR00112_LOCUS2187</name>
</gene>